<dbReference type="PROSITE" id="PS50059">
    <property type="entry name" value="FKBP_PPIASE"/>
    <property type="match status" value="1"/>
</dbReference>
<dbReference type="GO" id="GO:0003755">
    <property type="term" value="F:peptidyl-prolyl cis-trans isomerase activity"/>
    <property type="evidence" value="ECO:0007669"/>
    <property type="project" value="UniProtKB-KW"/>
</dbReference>
<dbReference type="Pfam" id="PF00254">
    <property type="entry name" value="FKBP_C"/>
    <property type="match status" value="1"/>
</dbReference>
<keyword evidence="3 5" id="KW-0697">Rotamase</keyword>
<dbReference type="SUPFAM" id="SSF54534">
    <property type="entry name" value="FKBP-like"/>
    <property type="match status" value="1"/>
</dbReference>
<evidence type="ECO:0000313" key="7">
    <source>
        <dbReference type="EMBL" id="CAE0502775.1"/>
    </source>
</evidence>
<dbReference type="EC" id="5.2.1.8" evidence="2 5"/>
<protein>
    <recommendedName>
        <fullName evidence="2 5">peptidylprolyl isomerase</fullName>
        <ecNumber evidence="2 5">5.2.1.8</ecNumber>
    </recommendedName>
</protein>
<reference evidence="7" key="1">
    <citation type="submission" date="2021-01" db="EMBL/GenBank/DDBJ databases">
        <authorList>
            <person name="Corre E."/>
            <person name="Pelletier E."/>
            <person name="Niang G."/>
            <person name="Scheremetjew M."/>
            <person name="Finn R."/>
            <person name="Kale V."/>
            <person name="Holt S."/>
            <person name="Cochrane G."/>
            <person name="Meng A."/>
            <person name="Brown T."/>
            <person name="Cohen L."/>
        </authorList>
    </citation>
    <scope>NUCLEOTIDE SEQUENCE</scope>
    <source>
        <strain evidence="7">CCMP1320</strain>
    </source>
</reference>
<sequence>MQSGMQAFSEPRLSLGCSAHRAPAVPASCRRTSRKFQPGHQCKGNQAGSLAETVDRRCCLLSLSTGTLSLVMPQDAAEAAQGAGPLDKPLQGPQFYKTESGIKVQELTPGEGDTPKAGDKVLIDYVLRRANGYFIYATVEGVSFQPADVPVGPIALTIPASPEAGPMIPGLAEILMRMRQGGKLRAFIPPELGYKDCKTMEPQPPTFATKRQLCNHNREPLLMEIALRRVLK</sequence>
<evidence type="ECO:0000256" key="4">
    <source>
        <dbReference type="ARBA" id="ARBA00023235"/>
    </source>
</evidence>
<dbReference type="InterPro" id="IPR046357">
    <property type="entry name" value="PPIase_dom_sf"/>
</dbReference>
<dbReference type="PANTHER" id="PTHR43811">
    <property type="entry name" value="FKBP-TYPE PEPTIDYL-PROLYL CIS-TRANS ISOMERASE FKPA"/>
    <property type="match status" value="1"/>
</dbReference>
<dbReference type="AlphaFoldDB" id="A0A7S3VS28"/>
<name>A0A7S3VS28_DUNTE</name>
<organism evidence="7">
    <name type="scientific">Dunaliella tertiolecta</name>
    <name type="common">Green alga</name>
    <dbReference type="NCBI Taxonomy" id="3047"/>
    <lineage>
        <taxon>Eukaryota</taxon>
        <taxon>Viridiplantae</taxon>
        <taxon>Chlorophyta</taxon>
        <taxon>core chlorophytes</taxon>
        <taxon>Chlorophyceae</taxon>
        <taxon>CS clade</taxon>
        <taxon>Chlamydomonadales</taxon>
        <taxon>Dunaliellaceae</taxon>
        <taxon>Dunaliella</taxon>
    </lineage>
</organism>
<accession>A0A7S3VS28</accession>
<dbReference type="EMBL" id="HBIP01029519">
    <property type="protein sequence ID" value="CAE0502775.1"/>
    <property type="molecule type" value="Transcribed_RNA"/>
</dbReference>
<comment type="catalytic activity">
    <reaction evidence="1 5">
        <text>[protein]-peptidylproline (omega=180) = [protein]-peptidylproline (omega=0)</text>
        <dbReference type="Rhea" id="RHEA:16237"/>
        <dbReference type="Rhea" id="RHEA-COMP:10747"/>
        <dbReference type="Rhea" id="RHEA-COMP:10748"/>
        <dbReference type="ChEBI" id="CHEBI:83833"/>
        <dbReference type="ChEBI" id="CHEBI:83834"/>
        <dbReference type="EC" id="5.2.1.8"/>
    </reaction>
</comment>
<evidence type="ECO:0000259" key="6">
    <source>
        <dbReference type="PROSITE" id="PS50059"/>
    </source>
</evidence>
<dbReference type="PANTHER" id="PTHR43811:SF26">
    <property type="entry name" value="PEPTIDYL-PROLYL CIS-TRANS ISOMERASE FKBP16-1, CHLOROPLASTIC"/>
    <property type="match status" value="1"/>
</dbReference>
<evidence type="ECO:0000256" key="2">
    <source>
        <dbReference type="ARBA" id="ARBA00013194"/>
    </source>
</evidence>
<evidence type="ECO:0000256" key="5">
    <source>
        <dbReference type="PROSITE-ProRule" id="PRU00277"/>
    </source>
</evidence>
<feature type="domain" description="PPIase FKBP-type" evidence="6">
    <location>
        <begin position="118"/>
        <end position="194"/>
    </location>
</feature>
<keyword evidence="4 5" id="KW-0413">Isomerase</keyword>
<dbReference type="Gene3D" id="3.10.50.40">
    <property type="match status" value="1"/>
</dbReference>
<dbReference type="InterPro" id="IPR001179">
    <property type="entry name" value="PPIase_FKBP_dom"/>
</dbReference>
<evidence type="ECO:0000256" key="3">
    <source>
        <dbReference type="ARBA" id="ARBA00023110"/>
    </source>
</evidence>
<evidence type="ECO:0000256" key="1">
    <source>
        <dbReference type="ARBA" id="ARBA00000971"/>
    </source>
</evidence>
<proteinExistence type="predicted"/>
<gene>
    <name evidence="7" type="ORF">DTER00134_LOCUS17848</name>
</gene>